<evidence type="ECO:0000313" key="6">
    <source>
        <dbReference type="Proteomes" id="UP000541332"/>
    </source>
</evidence>
<protein>
    <submittedName>
        <fullName evidence="5">HV309 protein</fullName>
    </submittedName>
</protein>
<dbReference type="InterPro" id="IPR050199">
    <property type="entry name" value="IgHV"/>
</dbReference>
<keyword evidence="3" id="KW-1280">Immunoglobulin</keyword>
<dbReference type="Pfam" id="PF07686">
    <property type="entry name" value="V-set"/>
    <property type="match status" value="1"/>
</dbReference>
<keyword evidence="2" id="KW-1064">Adaptive immunity</keyword>
<sequence>QLRLVEAGRGLRAPMLLSCRGYGFTFRNYRICWFHHAAGGRPKRVIGISYHSVFIEYDTELQDRVTLSRNNSWSKSPLSLHALHPRDSAHYFCTVSTETGNPGEV</sequence>
<dbReference type="PROSITE" id="PS50835">
    <property type="entry name" value="IG_LIKE"/>
    <property type="match status" value="1"/>
</dbReference>
<dbReference type="AlphaFoldDB" id="A0A7L4FFR5"/>
<gene>
    <name evidence="5" type="primary">Ighv39</name>
    <name evidence="5" type="ORF">ALOBEC_R07993</name>
</gene>
<feature type="domain" description="Ig-like" evidence="4">
    <location>
        <begin position="1"/>
        <end position="105"/>
    </location>
</feature>
<dbReference type="SUPFAM" id="SSF48726">
    <property type="entry name" value="Immunoglobulin"/>
    <property type="match status" value="1"/>
</dbReference>
<evidence type="ECO:0000256" key="1">
    <source>
        <dbReference type="ARBA" id="ARBA00022859"/>
    </source>
</evidence>
<accession>A0A7L4FFR5</accession>
<dbReference type="PANTHER" id="PTHR23266">
    <property type="entry name" value="IMMUNOGLOBULIN HEAVY CHAIN"/>
    <property type="match status" value="1"/>
</dbReference>
<dbReference type="EMBL" id="VWYH01003476">
    <property type="protein sequence ID" value="NXW85815.1"/>
    <property type="molecule type" value="Genomic_DNA"/>
</dbReference>
<dbReference type="InterPro" id="IPR013106">
    <property type="entry name" value="Ig_V-set"/>
</dbReference>
<feature type="non-terminal residue" evidence="5">
    <location>
        <position position="105"/>
    </location>
</feature>
<dbReference type="OrthoDB" id="9945861at2759"/>
<evidence type="ECO:0000259" key="4">
    <source>
        <dbReference type="PROSITE" id="PS50835"/>
    </source>
</evidence>
<dbReference type="GO" id="GO:0002250">
    <property type="term" value="P:adaptive immune response"/>
    <property type="evidence" value="ECO:0007669"/>
    <property type="project" value="UniProtKB-KW"/>
</dbReference>
<comment type="caution">
    <text evidence="5">The sequence shown here is derived from an EMBL/GenBank/DDBJ whole genome shotgun (WGS) entry which is preliminary data.</text>
</comment>
<organism evidence="5 6">
    <name type="scientific">Pampusana beccarii</name>
    <name type="common">Western bronze ground-dove</name>
    <dbReference type="NCBI Taxonomy" id="2953425"/>
    <lineage>
        <taxon>Eukaryota</taxon>
        <taxon>Metazoa</taxon>
        <taxon>Chordata</taxon>
        <taxon>Craniata</taxon>
        <taxon>Vertebrata</taxon>
        <taxon>Euteleostomi</taxon>
        <taxon>Archelosauria</taxon>
        <taxon>Archosauria</taxon>
        <taxon>Dinosauria</taxon>
        <taxon>Saurischia</taxon>
        <taxon>Theropoda</taxon>
        <taxon>Coelurosauria</taxon>
        <taxon>Aves</taxon>
        <taxon>Neognathae</taxon>
        <taxon>Neoaves</taxon>
        <taxon>Columbimorphae</taxon>
        <taxon>Columbiformes</taxon>
        <taxon>Columbidae</taxon>
        <taxon>Pampusana</taxon>
    </lineage>
</organism>
<dbReference type="GO" id="GO:0005576">
    <property type="term" value="C:extracellular region"/>
    <property type="evidence" value="ECO:0007669"/>
    <property type="project" value="UniProtKB-ARBA"/>
</dbReference>
<evidence type="ECO:0000256" key="2">
    <source>
        <dbReference type="ARBA" id="ARBA00023130"/>
    </source>
</evidence>
<feature type="non-terminal residue" evidence="5">
    <location>
        <position position="1"/>
    </location>
</feature>
<dbReference type="InterPro" id="IPR036179">
    <property type="entry name" value="Ig-like_dom_sf"/>
</dbReference>
<proteinExistence type="predicted"/>
<evidence type="ECO:0000256" key="3">
    <source>
        <dbReference type="ARBA" id="ARBA00043265"/>
    </source>
</evidence>
<evidence type="ECO:0000313" key="5">
    <source>
        <dbReference type="EMBL" id="NXW85815.1"/>
    </source>
</evidence>
<name>A0A7L4FFR5_9COLU</name>
<dbReference type="Gene3D" id="2.60.40.10">
    <property type="entry name" value="Immunoglobulins"/>
    <property type="match status" value="1"/>
</dbReference>
<keyword evidence="1" id="KW-0391">Immunity</keyword>
<keyword evidence="6" id="KW-1185">Reference proteome</keyword>
<dbReference type="GO" id="GO:0019814">
    <property type="term" value="C:immunoglobulin complex"/>
    <property type="evidence" value="ECO:0007669"/>
    <property type="project" value="UniProtKB-KW"/>
</dbReference>
<reference evidence="5 6" key="1">
    <citation type="submission" date="2020-02" db="EMBL/GenBank/DDBJ databases">
        <title>Bird 10,000 Genomes (B10K) Project - Family phase.</title>
        <authorList>
            <person name="Zhang G."/>
        </authorList>
    </citation>
    <scope>NUCLEOTIDE SEQUENCE [LARGE SCALE GENOMIC DNA]</scope>
    <source>
        <strain evidence="5">B10K-DU-006-06</strain>
    </source>
</reference>
<dbReference type="Proteomes" id="UP000541332">
    <property type="component" value="Unassembled WGS sequence"/>
</dbReference>
<dbReference type="InterPro" id="IPR013783">
    <property type="entry name" value="Ig-like_fold"/>
</dbReference>
<dbReference type="InterPro" id="IPR007110">
    <property type="entry name" value="Ig-like_dom"/>
</dbReference>
<dbReference type="SMART" id="SM00406">
    <property type="entry name" value="IGv"/>
    <property type="match status" value="1"/>
</dbReference>